<dbReference type="RefSeq" id="WP_209923909.1">
    <property type="nucleotide sequence ID" value="NZ_JAGIOP010000003.1"/>
</dbReference>
<gene>
    <name evidence="1" type="ORF">JOF57_006251</name>
</gene>
<dbReference type="EMBL" id="JAGIOP010000003">
    <property type="protein sequence ID" value="MBP2456275.1"/>
    <property type="molecule type" value="Genomic_DNA"/>
</dbReference>
<organism evidence="1 2">
    <name type="scientific">Mycolicibacterium lutetiense</name>
    <dbReference type="NCBI Taxonomy" id="1641992"/>
    <lineage>
        <taxon>Bacteria</taxon>
        <taxon>Bacillati</taxon>
        <taxon>Actinomycetota</taxon>
        <taxon>Actinomycetes</taxon>
        <taxon>Mycobacteriales</taxon>
        <taxon>Mycobacteriaceae</taxon>
        <taxon>Mycolicibacterium</taxon>
    </lineage>
</organism>
<name>A0ABS5A3D5_9MYCO</name>
<accession>A0ABS5A3D5</accession>
<comment type="caution">
    <text evidence="1">The sequence shown here is derived from an EMBL/GenBank/DDBJ whole genome shotgun (WGS) entry which is preliminary data.</text>
</comment>
<proteinExistence type="predicted"/>
<evidence type="ECO:0000313" key="2">
    <source>
        <dbReference type="Proteomes" id="UP000694460"/>
    </source>
</evidence>
<sequence length="164" mass="18399">MSATLSVPRQGGWLRVLLSGQPHQVITNHGATYLQRWYAIPRNRLCNIYLHKFIASDDPTCHDHPWGFVSLLIRGAYDEVEPTRTVARGRGSLVVRRATHRHSVRLLRDSAGHEIPCVSIIITGPRVREWGFWCPGASLGLLRFVPWRQFGAGGCDENGSEAHP</sequence>
<keyword evidence="2" id="KW-1185">Reference proteome</keyword>
<dbReference type="Proteomes" id="UP000694460">
    <property type="component" value="Unassembled WGS sequence"/>
</dbReference>
<reference evidence="1 2" key="1">
    <citation type="submission" date="2021-03" db="EMBL/GenBank/DDBJ databases">
        <title>Sequencing the genomes of 1000 actinobacteria strains.</title>
        <authorList>
            <person name="Klenk H.-P."/>
        </authorList>
    </citation>
    <scope>NUCLEOTIDE SEQUENCE [LARGE SCALE GENOMIC DNA]</scope>
    <source>
        <strain evidence="1 2">DSM 46713</strain>
    </source>
</reference>
<protein>
    <submittedName>
        <fullName evidence="1">Uncharacterized protein</fullName>
    </submittedName>
</protein>
<evidence type="ECO:0000313" key="1">
    <source>
        <dbReference type="EMBL" id="MBP2456275.1"/>
    </source>
</evidence>